<protein>
    <recommendedName>
        <fullName evidence="5">Lipoprotein</fullName>
    </recommendedName>
</protein>
<keyword evidence="4" id="KW-1185">Reference proteome</keyword>
<evidence type="ECO:0000256" key="1">
    <source>
        <dbReference type="SAM" id="MobiDB-lite"/>
    </source>
</evidence>
<sequence length="416" mass="43841">MVASVRIVSRSSLVVGLCTLSLALASCSTAAPDAAPTGAASSSAAQSNDASPRSTTQPVGDVDSQKTTAIKGLSWGDGSKIEAVELAVDSAVKPADSEISGRAAHTLPKGEDFIGVLSDGRPVVVRDQLPFTVDAEGTYTLYWPNEEIVGDSDTTRFSVQGDLVLAVTSKSKHDKNLSDVAVYAPGADSLKKISNVENAADFVVAKDRIYWATNEWSGAQVLSASFADGKPRVEAKNAAAVYNTPQGIAILKLSKEKTESGQSKVAGIELLNGKKLLQAGQDFELGGFSGDGLHNWPAMQNGTSVSFDIDSGKADYKTVVLNLDTQKAWQLDLPADRAAFATSTSGNRTFSSWSMENPEELGQLGNEAVVLDSVTGKLFAFTPKNNFEEIYANDKAVAWSTVTKDGSVSFASEILK</sequence>
<organism evidence="3 4">
    <name type="scientific">Glutamicibacter uratoxydans</name>
    <name type="common">Arthrobacter uratoxydans</name>
    <dbReference type="NCBI Taxonomy" id="43667"/>
    <lineage>
        <taxon>Bacteria</taxon>
        <taxon>Bacillati</taxon>
        <taxon>Actinomycetota</taxon>
        <taxon>Actinomycetes</taxon>
        <taxon>Micrococcales</taxon>
        <taxon>Micrococcaceae</taxon>
        <taxon>Glutamicibacter</taxon>
    </lineage>
</organism>
<name>A0A4Y4DLE4_GLUUR</name>
<dbReference type="EMBL" id="BJNY01000008">
    <property type="protein sequence ID" value="GED06139.1"/>
    <property type="molecule type" value="Genomic_DNA"/>
</dbReference>
<evidence type="ECO:0000313" key="4">
    <source>
        <dbReference type="Proteomes" id="UP000316612"/>
    </source>
</evidence>
<evidence type="ECO:0008006" key="5">
    <source>
        <dbReference type="Google" id="ProtNLM"/>
    </source>
</evidence>
<feature type="chain" id="PRO_5021350467" description="Lipoprotein" evidence="2">
    <location>
        <begin position="31"/>
        <end position="416"/>
    </location>
</feature>
<reference evidence="3 4" key="1">
    <citation type="submission" date="2019-06" db="EMBL/GenBank/DDBJ databases">
        <title>Whole genome shotgun sequence of Glutamicibacter uratoxydans NBRC 15515.</title>
        <authorList>
            <person name="Hosoyama A."/>
            <person name="Uohara A."/>
            <person name="Ohji S."/>
            <person name="Ichikawa N."/>
        </authorList>
    </citation>
    <scope>NUCLEOTIDE SEQUENCE [LARGE SCALE GENOMIC DNA]</scope>
    <source>
        <strain evidence="3 4">NBRC 15515</strain>
    </source>
</reference>
<accession>A0A4Y4DLE4</accession>
<keyword evidence="2" id="KW-0732">Signal</keyword>
<dbReference type="Proteomes" id="UP000316612">
    <property type="component" value="Unassembled WGS sequence"/>
</dbReference>
<dbReference type="AlphaFoldDB" id="A0A4Y4DLE4"/>
<evidence type="ECO:0000313" key="3">
    <source>
        <dbReference type="EMBL" id="GED06139.1"/>
    </source>
</evidence>
<dbReference type="PROSITE" id="PS51257">
    <property type="entry name" value="PROKAR_LIPOPROTEIN"/>
    <property type="match status" value="1"/>
</dbReference>
<feature type="region of interest" description="Disordered" evidence="1">
    <location>
        <begin position="35"/>
        <end position="67"/>
    </location>
</feature>
<feature type="compositionally biased region" description="Low complexity" evidence="1">
    <location>
        <begin position="35"/>
        <end position="51"/>
    </location>
</feature>
<dbReference type="OrthoDB" id="9973138at2"/>
<gene>
    <name evidence="3" type="ORF">AUR04nite_16710</name>
</gene>
<evidence type="ECO:0000256" key="2">
    <source>
        <dbReference type="SAM" id="SignalP"/>
    </source>
</evidence>
<comment type="caution">
    <text evidence="3">The sequence shown here is derived from an EMBL/GenBank/DDBJ whole genome shotgun (WGS) entry which is preliminary data.</text>
</comment>
<dbReference type="RefSeq" id="WP_141363881.1">
    <property type="nucleotide sequence ID" value="NZ_BAAAJL010000003.1"/>
</dbReference>
<feature type="signal peptide" evidence="2">
    <location>
        <begin position="1"/>
        <end position="30"/>
    </location>
</feature>
<proteinExistence type="predicted"/>